<protein>
    <submittedName>
        <fullName evidence="1">Uncharacterized protein</fullName>
    </submittedName>
</protein>
<accession>A0A8J7QDQ8</accession>
<organism evidence="1 2">
    <name type="scientific">Acanthopleuribacter pedis</name>
    <dbReference type="NCBI Taxonomy" id="442870"/>
    <lineage>
        <taxon>Bacteria</taxon>
        <taxon>Pseudomonadati</taxon>
        <taxon>Acidobacteriota</taxon>
        <taxon>Holophagae</taxon>
        <taxon>Acanthopleuribacterales</taxon>
        <taxon>Acanthopleuribacteraceae</taxon>
        <taxon>Acanthopleuribacter</taxon>
    </lineage>
</organism>
<comment type="caution">
    <text evidence="1">The sequence shown here is derived from an EMBL/GenBank/DDBJ whole genome shotgun (WGS) entry which is preliminary data.</text>
</comment>
<gene>
    <name evidence="1" type="ORF">J3U88_04625</name>
</gene>
<sequence length="135" mass="14054">MSQEKKGAFSDSVLNRGVKIAGEALLTPGSSLLVDGQFKKGLAHVGGGLVAGLVLGPIGPLLVAANSYCQSVGGRNLVETFTKPNDLRDQPLSNKVAAAVDEGVPLEDLQQDIAEDVEDLYAERSHQNEGADAVN</sequence>
<evidence type="ECO:0000313" key="1">
    <source>
        <dbReference type="EMBL" id="MBO1317735.1"/>
    </source>
</evidence>
<dbReference type="AlphaFoldDB" id="A0A8J7QDQ8"/>
<name>A0A8J7QDQ8_9BACT</name>
<keyword evidence="2" id="KW-1185">Reference proteome</keyword>
<dbReference type="InterPro" id="IPR045718">
    <property type="entry name" value="DUF6072"/>
</dbReference>
<reference evidence="1" key="1">
    <citation type="submission" date="2021-03" db="EMBL/GenBank/DDBJ databases">
        <authorList>
            <person name="Wang G."/>
        </authorList>
    </citation>
    <scope>NUCLEOTIDE SEQUENCE</scope>
    <source>
        <strain evidence="1">KCTC 12899</strain>
    </source>
</reference>
<proteinExistence type="predicted"/>
<evidence type="ECO:0000313" key="2">
    <source>
        <dbReference type="Proteomes" id="UP000664417"/>
    </source>
</evidence>
<dbReference type="Pfam" id="PF19549">
    <property type="entry name" value="DUF6072"/>
    <property type="match status" value="1"/>
</dbReference>
<dbReference type="RefSeq" id="WP_207857151.1">
    <property type="nucleotide sequence ID" value="NZ_JAFREP010000003.1"/>
</dbReference>
<dbReference type="Proteomes" id="UP000664417">
    <property type="component" value="Unassembled WGS sequence"/>
</dbReference>
<dbReference type="EMBL" id="JAFREP010000003">
    <property type="protein sequence ID" value="MBO1317735.1"/>
    <property type="molecule type" value="Genomic_DNA"/>
</dbReference>